<accession>A0A0E9UWZ4</accession>
<protein>
    <submittedName>
        <fullName evidence="1">Uncharacterized protein</fullName>
    </submittedName>
</protein>
<dbReference type="AlphaFoldDB" id="A0A0E9UWZ4"/>
<organism evidence="1">
    <name type="scientific">Anguilla anguilla</name>
    <name type="common">European freshwater eel</name>
    <name type="synonym">Muraena anguilla</name>
    <dbReference type="NCBI Taxonomy" id="7936"/>
    <lineage>
        <taxon>Eukaryota</taxon>
        <taxon>Metazoa</taxon>
        <taxon>Chordata</taxon>
        <taxon>Craniata</taxon>
        <taxon>Vertebrata</taxon>
        <taxon>Euteleostomi</taxon>
        <taxon>Actinopterygii</taxon>
        <taxon>Neopterygii</taxon>
        <taxon>Teleostei</taxon>
        <taxon>Anguilliformes</taxon>
        <taxon>Anguillidae</taxon>
        <taxon>Anguilla</taxon>
    </lineage>
</organism>
<proteinExistence type="predicted"/>
<reference evidence="1" key="1">
    <citation type="submission" date="2014-11" db="EMBL/GenBank/DDBJ databases">
        <authorList>
            <person name="Amaro Gonzalez C."/>
        </authorList>
    </citation>
    <scope>NUCLEOTIDE SEQUENCE</scope>
</reference>
<reference evidence="1" key="2">
    <citation type="journal article" date="2015" name="Fish Shellfish Immunol.">
        <title>Early steps in the European eel (Anguilla anguilla)-Vibrio vulnificus interaction in the gills: Role of the RtxA13 toxin.</title>
        <authorList>
            <person name="Callol A."/>
            <person name="Pajuelo D."/>
            <person name="Ebbesson L."/>
            <person name="Teles M."/>
            <person name="MacKenzie S."/>
            <person name="Amaro C."/>
        </authorList>
    </citation>
    <scope>NUCLEOTIDE SEQUENCE</scope>
</reference>
<evidence type="ECO:0000313" key="1">
    <source>
        <dbReference type="EMBL" id="JAH69498.1"/>
    </source>
</evidence>
<name>A0A0E9UWZ4_ANGAN</name>
<sequence length="48" mass="5110">MVVLPDLETSQNLTTYTAGSAIVIWSHTMGRRNGSQTEGGSDANSLKN</sequence>
<dbReference type="EMBL" id="GBXM01039079">
    <property type="protein sequence ID" value="JAH69498.1"/>
    <property type="molecule type" value="Transcribed_RNA"/>
</dbReference>